<keyword evidence="4" id="KW-0238">DNA-binding</keyword>
<evidence type="ECO:0000256" key="1">
    <source>
        <dbReference type="ARBA" id="ARBA00022723"/>
    </source>
</evidence>
<accession>A0AAE1HYN2</accession>
<feature type="domain" description="THAP-type" evidence="6">
    <location>
        <begin position="260"/>
        <end position="324"/>
    </location>
</feature>
<keyword evidence="8" id="KW-1185">Reference proteome</keyword>
<feature type="compositionally biased region" description="Low complexity" evidence="5">
    <location>
        <begin position="151"/>
        <end position="260"/>
    </location>
</feature>
<keyword evidence="2" id="KW-0863">Zinc-finger</keyword>
<protein>
    <submittedName>
        <fullName evidence="7">Integumentary mucin B.1</fullName>
    </submittedName>
</protein>
<dbReference type="InterPro" id="IPR006612">
    <property type="entry name" value="THAP_Znf"/>
</dbReference>
<dbReference type="EMBL" id="JAHWGI010001407">
    <property type="protein sequence ID" value="KAK3929984.1"/>
    <property type="molecule type" value="Genomic_DNA"/>
</dbReference>
<feature type="region of interest" description="Disordered" evidence="5">
    <location>
        <begin position="128"/>
        <end position="267"/>
    </location>
</feature>
<dbReference type="Proteomes" id="UP001219518">
    <property type="component" value="Unassembled WGS sequence"/>
</dbReference>
<reference evidence="7" key="2">
    <citation type="journal article" date="2023" name="BMC Genomics">
        <title>Pest status, molecular evolution, and epigenetic factors derived from the genome assembly of Frankliniella fusca, a thysanopteran phytovirus vector.</title>
        <authorList>
            <person name="Catto M.A."/>
            <person name="Labadie P.E."/>
            <person name="Jacobson A.L."/>
            <person name="Kennedy G.G."/>
            <person name="Srinivasan R."/>
            <person name="Hunt B.G."/>
        </authorList>
    </citation>
    <scope>NUCLEOTIDE SEQUENCE</scope>
    <source>
        <strain evidence="7">PL_HMW_Pooled</strain>
    </source>
</reference>
<name>A0AAE1HYN2_9NEOP</name>
<gene>
    <name evidence="7" type="ORF">KUF71_020968</name>
</gene>
<evidence type="ECO:0000256" key="3">
    <source>
        <dbReference type="ARBA" id="ARBA00022833"/>
    </source>
</evidence>
<evidence type="ECO:0000256" key="5">
    <source>
        <dbReference type="SAM" id="MobiDB-lite"/>
    </source>
</evidence>
<keyword evidence="3" id="KW-0862">Zinc</keyword>
<sequence length="576" mass="63674">MNCYQGTAACTSAWDNIDRATPCEGTRHVGDRMAKIRARTWGKKRGVSHQKQLVWRLRETNFALQLKGWRENIENFCGSKPPEGGCGSRQAQGFNPLWQPTASVFHGNRRFADCDPIAQFDRFDPRTTIGLPLERSRRATARSSPEQHAVQLQPSSSPAPTQLQPSSSPAPTQLQPSSSPAPAQLQPSSSPVPAQLQPSSSPAPAQLQPSSSPTPAQLQPSSSPAPAQLQPSSSPAPAQLQSSSSPAPAHSTAAQQSAAQVPTGVDEETKSAWEHFINNGNRTTHFKCGSKGVRLCEDHFEPDLIGKLRLVKFAKPTIYPEYTPASAFKENLIPAEENSPYLEHLNDFRMPVTEWASKQEALMENVVVPLEGEGETIIGDSDFIDCDEQPLLDEATGLLYDPTDMPMLGDVQSFDPQATSSFGHDPVQKQSTVSDPVVEVMETKDPESGCSLHTSNMENISNCETPRIDRKRKIDKGPVQSGKRRAYVNDLTLNAFKSPRSAKRSMDLVKRRFNSMQARAKVVGQRLRRAVKKIRTLTDLLDHLKQEGHVDQQFSRIIEVTTSRVRRYWLKEDCKV</sequence>
<evidence type="ECO:0000259" key="6">
    <source>
        <dbReference type="SMART" id="SM00692"/>
    </source>
</evidence>
<evidence type="ECO:0000313" key="8">
    <source>
        <dbReference type="Proteomes" id="UP001219518"/>
    </source>
</evidence>
<dbReference type="SUPFAM" id="SSF57716">
    <property type="entry name" value="Glucocorticoid receptor-like (DNA-binding domain)"/>
    <property type="match status" value="1"/>
</dbReference>
<evidence type="ECO:0000256" key="2">
    <source>
        <dbReference type="ARBA" id="ARBA00022771"/>
    </source>
</evidence>
<dbReference type="GO" id="GO:0003677">
    <property type="term" value="F:DNA binding"/>
    <property type="evidence" value="ECO:0007669"/>
    <property type="project" value="UniProtKB-KW"/>
</dbReference>
<evidence type="ECO:0000313" key="7">
    <source>
        <dbReference type="EMBL" id="KAK3929984.1"/>
    </source>
</evidence>
<reference evidence="7" key="1">
    <citation type="submission" date="2021-07" db="EMBL/GenBank/DDBJ databases">
        <authorList>
            <person name="Catto M.A."/>
            <person name="Jacobson A."/>
            <person name="Kennedy G."/>
            <person name="Labadie P."/>
            <person name="Hunt B.G."/>
            <person name="Srinivasan R."/>
        </authorList>
    </citation>
    <scope>NUCLEOTIDE SEQUENCE</scope>
    <source>
        <strain evidence="7">PL_HMW_Pooled</strain>
        <tissue evidence="7">Head</tissue>
    </source>
</reference>
<dbReference type="GO" id="GO:0008270">
    <property type="term" value="F:zinc ion binding"/>
    <property type="evidence" value="ECO:0007669"/>
    <property type="project" value="UniProtKB-KW"/>
</dbReference>
<keyword evidence="1" id="KW-0479">Metal-binding</keyword>
<proteinExistence type="predicted"/>
<dbReference type="AlphaFoldDB" id="A0AAE1HYN2"/>
<evidence type="ECO:0000256" key="4">
    <source>
        <dbReference type="ARBA" id="ARBA00023125"/>
    </source>
</evidence>
<dbReference type="SMART" id="SM00692">
    <property type="entry name" value="DM3"/>
    <property type="match status" value="1"/>
</dbReference>
<comment type="caution">
    <text evidence="7">The sequence shown here is derived from an EMBL/GenBank/DDBJ whole genome shotgun (WGS) entry which is preliminary data.</text>
</comment>
<organism evidence="7 8">
    <name type="scientific">Frankliniella fusca</name>
    <dbReference type="NCBI Taxonomy" id="407009"/>
    <lineage>
        <taxon>Eukaryota</taxon>
        <taxon>Metazoa</taxon>
        <taxon>Ecdysozoa</taxon>
        <taxon>Arthropoda</taxon>
        <taxon>Hexapoda</taxon>
        <taxon>Insecta</taxon>
        <taxon>Pterygota</taxon>
        <taxon>Neoptera</taxon>
        <taxon>Paraneoptera</taxon>
        <taxon>Thysanoptera</taxon>
        <taxon>Terebrantia</taxon>
        <taxon>Thripoidea</taxon>
        <taxon>Thripidae</taxon>
        <taxon>Frankliniella</taxon>
    </lineage>
</organism>